<evidence type="ECO:0000256" key="5">
    <source>
        <dbReference type="RuleBase" id="RU003945"/>
    </source>
</evidence>
<dbReference type="PANTHER" id="PTHR12428">
    <property type="entry name" value="OXA1"/>
    <property type="match status" value="1"/>
</dbReference>
<keyword evidence="8" id="KW-0732">Signal</keyword>
<gene>
    <name evidence="10" type="primary">ALB3.2</name>
    <name evidence="10" type="ORF">AK812_SmicGene11299</name>
</gene>
<reference evidence="10 11" key="1">
    <citation type="submission" date="2016-02" db="EMBL/GenBank/DDBJ databases">
        <title>Genome analysis of coral dinoflagellate symbionts highlights evolutionary adaptations to a symbiotic lifestyle.</title>
        <authorList>
            <person name="Aranda M."/>
            <person name="Li Y."/>
            <person name="Liew Y.J."/>
            <person name="Baumgarten S."/>
            <person name="Simakov O."/>
            <person name="Wilson M."/>
            <person name="Piel J."/>
            <person name="Ashoor H."/>
            <person name="Bougouffa S."/>
            <person name="Bajic V.B."/>
            <person name="Ryu T."/>
            <person name="Ravasi T."/>
            <person name="Bayer T."/>
            <person name="Micklem G."/>
            <person name="Kim H."/>
            <person name="Bhak J."/>
            <person name="Lajeunesse T.C."/>
            <person name="Voolstra C.R."/>
        </authorList>
    </citation>
    <scope>NUCLEOTIDE SEQUENCE [LARGE SCALE GENOMIC DNA]</scope>
    <source>
        <strain evidence="10 11">CCMP2467</strain>
    </source>
</reference>
<dbReference type="InterPro" id="IPR028055">
    <property type="entry name" value="YidC/Oxa/ALB_C"/>
</dbReference>
<keyword evidence="4 7" id="KW-0472">Membrane</keyword>
<sequence>MTRGRARLRTPTTCLLAMLAAWGSWRAASSLQFVPISGRAPAHGPEPTSTAERGAERGSWTQAAVAGLLVTPTAVFAEDGGDWFDPFVSLNANIIEAIDSVIGSAGAAIILYTILVKVVTYPLQQPALRASALLQMLSPQLEEINRQYKDDEDKKGQTLRDLYGKVGLNPFLSLVPVLFQIPLFVALFRAIGRLASQDDHFKEPFLWIPSLAGPVSQGKPSLDWLLKTRSSEAFEPLVGWQDATMYCVLPLLVFLAQFLSSRLSSSSSENSTNGVLFPLFIGISTLVSPSGVGVYWFTNTVLTTAQMKVTQDEVAEEFPEYKQIKDDFDAKENGARYTRASPFKEEDAVKKSVDALKEPEAPPKKTSRKERYRWDKVKGCHTGYSCTMRAQGEGKKKNFGEASFWRADTGAEDLDKQAKPAPDKYLISFIPSLRHLAFILMQCYFQLWLSAVSLTSPPAAQSCQEPPGDPLDPTGASADTDGNISPRS</sequence>
<dbReference type="Proteomes" id="UP000186817">
    <property type="component" value="Unassembled WGS sequence"/>
</dbReference>
<dbReference type="NCBIfam" id="TIGR03592">
    <property type="entry name" value="yidC_oxa1_cterm"/>
    <property type="match status" value="1"/>
</dbReference>
<evidence type="ECO:0000313" key="10">
    <source>
        <dbReference type="EMBL" id="OLQ05507.1"/>
    </source>
</evidence>
<keyword evidence="11" id="KW-1185">Reference proteome</keyword>
<evidence type="ECO:0000256" key="1">
    <source>
        <dbReference type="ARBA" id="ARBA00004141"/>
    </source>
</evidence>
<proteinExistence type="inferred from homology"/>
<feature type="compositionally biased region" description="Basic and acidic residues" evidence="6">
    <location>
        <begin position="351"/>
        <end position="363"/>
    </location>
</feature>
<organism evidence="10 11">
    <name type="scientific">Symbiodinium microadriaticum</name>
    <name type="common">Dinoflagellate</name>
    <name type="synonym">Zooxanthella microadriatica</name>
    <dbReference type="NCBI Taxonomy" id="2951"/>
    <lineage>
        <taxon>Eukaryota</taxon>
        <taxon>Sar</taxon>
        <taxon>Alveolata</taxon>
        <taxon>Dinophyceae</taxon>
        <taxon>Suessiales</taxon>
        <taxon>Symbiodiniaceae</taxon>
        <taxon>Symbiodinium</taxon>
    </lineage>
</organism>
<dbReference type="CDD" id="cd20070">
    <property type="entry name" value="5TM_YidC_Alb3"/>
    <property type="match status" value="1"/>
</dbReference>
<comment type="subcellular location">
    <subcellularLocation>
        <location evidence="1 5">Membrane</location>
        <topology evidence="1 5">Multi-pass membrane protein</topology>
    </subcellularLocation>
</comment>
<name>A0A1Q9EDP8_SYMMI</name>
<feature type="domain" description="Membrane insertase YidC/Oxa/ALB C-terminal" evidence="9">
    <location>
        <begin position="106"/>
        <end position="310"/>
    </location>
</feature>
<keyword evidence="3 7" id="KW-1133">Transmembrane helix</keyword>
<dbReference type="GO" id="GO:0032977">
    <property type="term" value="F:membrane insertase activity"/>
    <property type="evidence" value="ECO:0007669"/>
    <property type="project" value="InterPro"/>
</dbReference>
<evidence type="ECO:0000256" key="3">
    <source>
        <dbReference type="ARBA" id="ARBA00022989"/>
    </source>
</evidence>
<dbReference type="OrthoDB" id="436109at2759"/>
<dbReference type="EMBL" id="LSRX01000183">
    <property type="protein sequence ID" value="OLQ05507.1"/>
    <property type="molecule type" value="Genomic_DNA"/>
</dbReference>
<dbReference type="GO" id="GO:0051205">
    <property type="term" value="P:protein insertion into membrane"/>
    <property type="evidence" value="ECO:0007669"/>
    <property type="project" value="TreeGrafter"/>
</dbReference>
<evidence type="ECO:0000256" key="6">
    <source>
        <dbReference type="SAM" id="MobiDB-lite"/>
    </source>
</evidence>
<dbReference type="InterPro" id="IPR001708">
    <property type="entry name" value="YidC/ALB3/OXA1/COX18"/>
</dbReference>
<feature type="region of interest" description="Disordered" evidence="6">
    <location>
        <begin position="351"/>
        <end position="370"/>
    </location>
</feature>
<feature type="transmembrane region" description="Helical" evidence="7">
    <location>
        <begin position="243"/>
        <end position="263"/>
    </location>
</feature>
<feature type="transmembrane region" description="Helical" evidence="7">
    <location>
        <begin position="171"/>
        <end position="191"/>
    </location>
</feature>
<evidence type="ECO:0000256" key="2">
    <source>
        <dbReference type="ARBA" id="ARBA00022692"/>
    </source>
</evidence>
<dbReference type="InterPro" id="IPR047196">
    <property type="entry name" value="YidC_ALB_C"/>
</dbReference>
<dbReference type="AlphaFoldDB" id="A0A1Q9EDP8"/>
<feature type="chain" id="PRO_5013226224" evidence="8">
    <location>
        <begin position="31"/>
        <end position="488"/>
    </location>
</feature>
<protein>
    <submittedName>
        <fullName evidence="10">Inner membrane ALBINO3-like protein 2, chloroplastic</fullName>
    </submittedName>
</protein>
<comment type="similarity">
    <text evidence="5">Belongs to the OXA1/ALB3/YidC family.</text>
</comment>
<feature type="region of interest" description="Disordered" evidence="6">
    <location>
        <begin position="458"/>
        <end position="488"/>
    </location>
</feature>
<evidence type="ECO:0000256" key="7">
    <source>
        <dbReference type="SAM" id="Phobius"/>
    </source>
</evidence>
<evidence type="ECO:0000256" key="8">
    <source>
        <dbReference type="SAM" id="SignalP"/>
    </source>
</evidence>
<dbReference type="PANTHER" id="PTHR12428:SF14">
    <property type="entry name" value="ALBINO3-LIKE PROTEIN 1, CHLOROPLASTIC"/>
    <property type="match status" value="1"/>
</dbReference>
<evidence type="ECO:0000256" key="4">
    <source>
        <dbReference type="ARBA" id="ARBA00023136"/>
    </source>
</evidence>
<evidence type="ECO:0000313" key="11">
    <source>
        <dbReference type="Proteomes" id="UP000186817"/>
    </source>
</evidence>
<feature type="transmembrane region" description="Helical" evidence="7">
    <location>
        <begin position="275"/>
        <end position="297"/>
    </location>
</feature>
<evidence type="ECO:0000259" key="9">
    <source>
        <dbReference type="Pfam" id="PF02096"/>
    </source>
</evidence>
<feature type="signal peptide" evidence="8">
    <location>
        <begin position="1"/>
        <end position="30"/>
    </location>
</feature>
<dbReference type="GO" id="GO:0016020">
    <property type="term" value="C:membrane"/>
    <property type="evidence" value="ECO:0007669"/>
    <property type="project" value="UniProtKB-SubCell"/>
</dbReference>
<dbReference type="Pfam" id="PF02096">
    <property type="entry name" value="60KD_IMP"/>
    <property type="match status" value="1"/>
</dbReference>
<keyword evidence="2 5" id="KW-0812">Transmembrane</keyword>
<accession>A0A1Q9EDP8</accession>
<comment type="caution">
    <text evidence="10">The sequence shown here is derived from an EMBL/GenBank/DDBJ whole genome shotgun (WGS) entry which is preliminary data.</text>
</comment>
<feature type="transmembrane region" description="Helical" evidence="7">
    <location>
        <begin position="94"/>
        <end position="115"/>
    </location>
</feature>